<protein>
    <submittedName>
        <fullName evidence="9">UDP-N-acetylmuramyl pentapeptide phosphotransferase/UDP-N-acetylglucosamine-1-phosphate transferase</fullName>
    </submittedName>
</protein>
<dbReference type="InterPro" id="IPR018480">
    <property type="entry name" value="PNAcMuramoyl-5peptid_Trfase_CS"/>
</dbReference>
<dbReference type="CDD" id="cd06853">
    <property type="entry name" value="GT_WecA_like"/>
    <property type="match status" value="1"/>
</dbReference>
<feature type="transmembrane region" description="Helical" evidence="8">
    <location>
        <begin position="6"/>
        <end position="27"/>
    </location>
</feature>
<dbReference type="Pfam" id="PF00953">
    <property type="entry name" value="Glycos_transf_4"/>
    <property type="match status" value="1"/>
</dbReference>
<reference evidence="9 10" key="1">
    <citation type="submission" date="2019-03" db="EMBL/GenBank/DDBJ databases">
        <title>Genomic Encyclopedia of Type Strains, Phase IV (KMG-IV): sequencing the most valuable type-strain genomes for metagenomic binning, comparative biology and taxonomic classification.</title>
        <authorList>
            <person name="Goeker M."/>
        </authorList>
    </citation>
    <scope>NUCLEOTIDE SEQUENCE [LARGE SCALE GENOMIC DNA]</scope>
    <source>
        <strain evidence="9 10">DSM 100059</strain>
    </source>
</reference>
<evidence type="ECO:0000256" key="7">
    <source>
        <dbReference type="PIRSR" id="PIRSR600715-1"/>
    </source>
</evidence>
<evidence type="ECO:0000256" key="1">
    <source>
        <dbReference type="ARBA" id="ARBA00004651"/>
    </source>
</evidence>
<accession>A0A4R8DNL9</accession>
<evidence type="ECO:0000256" key="5">
    <source>
        <dbReference type="ARBA" id="ARBA00022989"/>
    </source>
</evidence>
<evidence type="ECO:0000256" key="2">
    <source>
        <dbReference type="ARBA" id="ARBA00022475"/>
    </source>
</evidence>
<keyword evidence="7" id="KW-0479">Metal-binding</keyword>
<dbReference type="GO" id="GO:0071555">
    <property type="term" value="P:cell wall organization"/>
    <property type="evidence" value="ECO:0007669"/>
    <property type="project" value="TreeGrafter"/>
</dbReference>
<evidence type="ECO:0000256" key="8">
    <source>
        <dbReference type="SAM" id="Phobius"/>
    </source>
</evidence>
<feature type="transmembrane region" description="Helical" evidence="8">
    <location>
        <begin position="215"/>
        <end position="233"/>
    </location>
</feature>
<feature type="transmembrane region" description="Helical" evidence="8">
    <location>
        <begin position="133"/>
        <end position="153"/>
    </location>
</feature>
<keyword evidence="4 8" id="KW-0812">Transmembrane</keyword>
<dbReference type="PANTHER" id="PTHR22926:SF3">
    <property type="entry name" value="UNDECAPRENYL-PHOSPHATE ALPHA-N-ACETYLGLUCOSAMINYL 1-PHOSPHATE TRANSFERASE"/>
    <property type="match status" value="1"/>
</dbReference>
<feature type="transmembrane region" description="Helical" evidence="8">
    <location>
        <begin position="291"/>
        <end position="315"/>
    </location>
</feature>
<feature type="transmembrane region" description="Helical" evidence="8">
    <location>
        <begin position="160"/>
        <end position="178"/>
    </location>
</feature>
<comment type="subcellular location">
    <subcellularLocation>
        <location evidence="1">Cell membrane</location>
        <topology evidence="1">Multi-pass membrane protein</topology>
    </subcellularLocation>
</comment>
<sequence length="400" mass="42877">MDNLITGFLIAFFVTYVAMPVIIRIASVKKLMDVPDNRKIHKAPIPSLGGFGVFAGFLLAVLLAVPFKASAGLQYYAAAGFILFLVGLKDDVVVITPLKKFLGQLAAAAIVINVAGLRLVSLHGIFGITELPYVVSLILSYFAFILVVNAFNLIDGVDGLAGTLGVVSALVFGVYFYFAKEPLYAIMGLSLVGALSAFLVFNYTPAKIFMGDTGSMLVGLVNAILVLHFIRVADAPQALVPVTSAPMIGVAILAVPLFDTLRVFTIRIFLHRRSPFSPDRNHIHHLLLDCGFSHPAVTSTLVIYNLVLIAGAFALRDEGNYVLLTGLVVTSLSFSGLVAFFRQPRRPFVVMKNVGTPLPVPPADGAVVETVQRKNGSPLPQKAGAVKAPSMHPIFSIEEE</sequence>
<feature type="transmembrane region" description="Helical" evidence="8">
    <location>
        <begin position="48"/>
        <end position="67"/>
    </location>
</feature>
<dbReference type="AlphaFoldDB" id="A0A4R8DNL9"/>
<gene>
    <name evidence="9" type="ORF">EDB95_0418</name>
</gene>
<dbReference type="EMBL" id="SODV01000001">
    <property type="protein sequence ID" value="TDW99408.1"/>
    <property type="molecule type" value="Genomic_DNA"/>
</dbReference>
<keyword evidence="6 8" id="KW-0472">Membrane</keyword>
<evidence type="ECO:0000313" key="9">
    <source>
        <dbReference type="EMBL" id="TDW99408.1"/>
    </source>
</evidence>
<feature type="transmembrane region" description="Helical" evidence="8">
    <location>
        <begin position="245"/>
        <end position="270"/>
    </location>
</feature>
<proteinExistence type="predicted"/>
<keyword evidence="5 8" id="KW-1133">Transmembrane helix</keyword>
<dbReference type="PROSITE" id="PS01348">
    <property type="entry name" value="MRAY_2"/>
    <property type="match status" value="1"/>
</dbReference>
<dbReference type="Proteomes" id="UP000294498">
    <property type="component" value="Unassembled WGS sequence"/>
</dbReference>
<feature type="transmembrane region" description="Helical" evidence="8">
    <location>
        <begin position="184"/>
        <end position="203"/>
    </location>
</feature>
<name>A0A4R8DNL9_9BACT</name>
<dbReference type="GO" id="GO:0005886">
    <property type="term" value="C:plasma membrane"/>
    <property type="evidence" value="ECO:0007669"/>
    <property type="project" value="UniProtKB-SubCell"/>
</dbReference>
<dbReference type="GO" id="GO:0046872">
    <property type="term" value="F:metal ion binding"/>
    <property type="evidence" value="ECO:0007669"/>
    <property type="project" value="UniProtKB-KW"/>
</dbReference>
<evidence type="ECO:0000256" key="3">
    <source>
        <dbReference type="ARBA" id="ARBA00022679"/>
    </source>
</evidence>
<keyword evidence="10" id="KW-1185">Reference proteome</keyword>
<keyword evidence="3 9" id="KW-0808">Transferase</keyword>
<comment type="caution">
    <text evidence="9">The sequence shown here is derived from an EMBL/GenBank/DDBJ whole genome shotgun (WGS) entry which is preliminary data.</text>
</comment>
<feature type="binding site" evidence="7">
    <location>
        <position position="212"/>
    </location>
    <ligand>
        <name>Mg(2+)</name>
        <dbReference type="ChEBI" id="CHEBI:18420"/>
    </ligand>
</feature>
<keyword evidence="7" id="KW-0460">Magnesium</keyword>
<dbReference type="InterPro" id="IPR000715">
    <property type="entry name" value="Glycosyl_transferase_4"/>
</dbReference>
<comment type="cofactor">
    <cofactor evidence="7">
        <name>Mg(2+)</name>
        <dbReference type="ChEBI" id="CHEBI:18420"/>
    </cofactor>
</comment>
<dbReference type="PANTHER" id="PTHR22926">
    <property type="entry name" value="PHOSPHO-N-ACETYLMURAMOYL-PENTAPEPTIDE-TRANSFERASE"/>
    <property type="match status" value="1"/>
</dbReference>
<feature type="transmembrane region" description="Helical" evidence="8">
    <location>
        <begin position="73"/>
        <end position="89"/>
    </location>
</feature>
<feature type="transmembrane region" description="Helical" evidence="8">
    <location>
        <begin position="321"/>
        <end position="341"/>
    </location>
</feature>
<dbReference type="GO" id="GO:0009103">
    <property type="term" value="P:lipopolysaccharide biosynthetic process"/>
    <property type="evidence" value="ECO:0007669"/>
    <property type="project" value="TreeGrafter"/>
</dbReference>
<dbReference type="OrthoDB" id="9783652at2"/>
<dbReference type="GO" id="GO:0044038">
    <property type="term" value="P:cell wall macromolecule biosynthetic process"/>
    <property type="evidence" value="ECO:0007669"/>
    <property type="project" value="TreeGrafter"/>
</dbReference>
<evidence type="ECO:0000313" key="10">
    <source>
        <dbReference type="Proteomes" id="UP000294498"/>
    </source>
</evidence>
<keyword evidence="2" id="KW-1003">Cell membrane</keyword>
<evidence type="ECO:0000256" key="6">
    <source>
        <dbReference type="ARBA" id="ARBA00023136"/>
    </source>
</evidence>
<dbReference type="GO" id="GO:0016780">
    <property type="term" value="F:phosphotransferase activity, for other substituted phosphate groups"/>
    <property type="evidence" value="ECO:0007669"/>
    <property type="project" value="InterPro"/>
</dbReference>
<evidence type="ECO:0000256" key="4">
    <source>
        <dbReference type="ARBA" id="ARBA00022692"/>
    </source>
</evidence>
<feature type="transmembrane region" description="Helical" evidence="8">
    <location>
        <begin position="101"/>
        <end position="121"/>
    </location>
</feature>
<organism evidence="9 10">
    <name type="scientific">Dinghuibacter silviterrae</name>
    <dbReference type="NCBI Taxonomy" id="1539049"/>
    <lineage>
        <taxon>Bacteria</taxon>
        <taxon>Pseudomonadati</taxon>
        <taxon>Bacteroidota</taxon>
        <taxon>Chitinophagia</taxon>
        <taxon>Chitinophagales</taxon>
        <taxon>Chitinophagaceae</taxon>
        <taxon>Dinghuibacter</taxon>
    </lineage>
</organism>
<feature type="binding site" evidence="7">
    <location>
        <position position="152"/>
    </location>
    <ligand>
        <name>Mg(2+)</name>
        <dbReference type="ChEBI" id="CHEBI:18420"/>
    </ligand>
</feature>